<dbReference type="RefSeq" id="WP_185763035.1">
    <property type="nucleotide sequence ID" value="NZ_RIBP01000001.1"/>
</dbReference>
<comment type="caution">
    <text evidence="1">The sequence shown here is derived from an EMBL/GenBank/DDBJ whole genome shotgun (WGS) entry which is preliminary data.</text>
</comment>
<evidence type="ECO:0000313" key="1">
    <source>
        <dbReference type="EMBL" id="TRZ39599.1"/>
    </source>
</evidence>
<evidence type="ECO:0000313" key="2">
    <source>
        <dbReference type="Proteomes" id="UP000319837"/>
    </source>
</evidence>
<proteinExistence type="predicted"/>
<reference evidence="2" key="1">
    <citation type="submission" date="2018-10" db="EMBL/GenBank/DDBJ databases">
        <title>FDA dAtabase for Regulatory Grade micrObial Sequences (FDA-ARGOS): Supporting development and validation of Infectious Disease Dx tests.</title>
        <authorList>
            <person name="Minogue T."/>
            <person name="Wolcott M."/>
            <person name="Wasieloski L."/>
            <person name="Aguilar W."/>
            <person name="Moore D."/>
            <person name="Tallon L."/>
            <person name="Sadzewicz L."/>
            <person name="Sengamalay N."/>
            <person name="Ott S."/>
            <person name="Godinez A."/>
            <person name="Nagaraj S."/>
            <person name="Vavikolanu K."/>
            <person name="Vyas G."/>
            <person name="Nadendla S."/>
            <person name="George J."/>
            <person name="Sichtig H."/>
        </authorList>
    </citation>
    <scope>NUCLEOTIDE SEQUENCE [LARGE SCALE GENOMIC DNA]</scope>
    <source>
        <strain evidence="2">FDAARGOS_343</strain>
    </source>
</reference>
<dbReference type="AlphaFoldDB" id="A0A553SRH8"/>
<protein>
    <submittedName>
        <fullName evidence="1">Uncharacterized protein</fullName>
    </submittedName>
</protein>
<sequence length="114" mass="12986">MIAILIIMPVLLNIWIVLFQLDSVIPPLLAAAAVGLYKGNQIGPDIKSIFNIGKVNYSLRNPLRMVELISAMLLSLSTDILSIVDYLKDGLSSDDFLFFRNRNHVFRYFWLPFI</sequence>
<organism evidence="1 2">
    <name type="scientific">Niallia circulans</name>
    <name type="common">Bacillus circulans</name>
    <dbReference type="NCBI Taxonomy" id="1397"/>
    <lineage>
        <taxon>Bacteria</taxon>
        <taxon>Bacillati</taxon>
        <taxon>Bacillota</taxon>
        <taxon>Bacilli</taxon>
        <taxon>Bacillales</taxon>
        <taxon>Bacillaceae</taxon>
        <taxon>Niallia</taxon>
    </lineage>
</organism>
<dbReference type="Proteomes" id="UP000319837">
    <property type="component" value="Unassembled WGS sequence"/>
</dbReference>
<accession>A0A553SRH8</accession>
<gene>
    <name evidence="1" type="ORF">CEQ21_01120</name>
</gene>
<name>A0A553SRH8_NIACI</name>
<dbReference type="EMBL" id="RIBP01000001">
    <property type="protein sequence ID" value="TRZ39599.1"/>
    <property type="molecule type" value="Genomic_DNA"/>
</dbReference>